<dbReference type="SUPFAM" id="SSF48613">
    <property type="entry name" value="Heme oxygenase-like"/>
    <property type="match status" value="1"/>
</dbReference>
<dbReference type="AlphaFoldDB" id="A0A939NSB1"/>
<evidence type="ECO:0000313" key="4">
    <source>
        <dbReference type="Proteomes" id="UP000664620"/>
    </source>
</evidence>
<dbReference type="Pfam" id="PF03070">
    <property type="entry name" value="TENA_THI-4"/>
    <property type="match status" value="1"/>
</dbReference>
<organism evidence="3 4">
    <name type="scientific">Klebsiella pneumoniae</name>
    <dbReference type="NCBI Taxonomy" id="573"/>
    <lineage>
        <taxon>Bacteria</taxon>
        <taxon>Pseudomonadati</taxon>
        <taxon>Pseudomonadota</taxon>
        <taxon>Gammaproteobacteria</taxon>
        <taxon>Enterobacterales</taxon>
        <taxon>Enterobacteriaceae</taxon>
        <taxon>Klebsiella/Raoultella group</taxon>
        <taxon>Klebsiella</taxon>
        <taxon>Klebsiella pneumoniae complex</taxon>
    </lineage>
</organism>
<evidence type="ECO:0000313" key="3">
    <source>
        <dbReference type="EMBL" id="MBO2029580.1"/>
    </source>
</evidence>
<dbReference type="PANTHER" id="PTHR40279:SF3">
    <property type="entry name" value="4-AMINOBENZOATE SYNTHASE"/>
    <property type="match status" value="1"/>
</dbReference>
<dbReference type="EMBL" id="JAGETO010000135">
    <property type="protein sequence ID" value="MBO2029580.1"/>
    <property type="molecule type" value="Genomic_DNA"/>
</dbReference>
<evidence type="ECO:0000256" key="1">
    <source>
        <dbReference type="ARBA" id="ARBA00023002"/>
    </source>
</evidence>
<dbReference type="Gene3D" id="1.20.910.10">
    <property type="entry name" value="Heme oxygenase-like"/>
    <property type="match status" value="1"/>
</dbReference>
<dbReference type="GO" id="GO:0016491">
    <property type="term" value="F:oxidoreductase activity"/>
    <property type="evidence" value="ECO:0007669"/>
    <property type="project" value="UniProtKB-KW"/>
</dbReference>
<accession>A0A939NSB1</accession>
<dbReference type="InterPro" id="IPR004305">
    <property type="entry name" value="Thiaminase-2/PQQC"/>
</dbReference>
<dbReference type="PANTHER" id="PTHR40279">
    <property type="entry name" value="PQQC-LIKE PROTEIN"/>
    <property type="match status" value="1"/>
</dbReference>
<feature type="domain" description="Thiaminase-2/PQQC" evidence="2">
    <location>
        <begin position="1"/>
        <end position="117"/>
    </location>
</feature>
<gene>
    <name evidence="3" type="ORF">J4734_23965</name>
</gene>
<comment type="caution">
    <text evidence="3">The sequence shown here is derived from an EMBL/GenBank/DDBJ whole genome shotgun (WGS) entry which is preliminary data.</text>
</comment>
<sequence>MSRDDLLSERHVLPGVRFAVDAYLNFARRACWQEAACSPRPSCSPCRSISRLDSWPQHYPWIKEEGYFYFRSRLSKANRDVEHGPALARPTATALKNRTGCWRSCSLSSDILWSMLDAMTMAYALQRPPYHTVTDKGGSAHDPTGVIMHVHRCLSSRLPTAVG</sequence>
<dbReference type="InterPro" id="IPR039068">
    <property type="entry name" value="PqqC-like"/>
</dbReference>
<keyword evidence="1" id="KW-0560">Oxidoreductase</keyword>
<reference evidence="3" key="1">
    <citation type="submission" date="2021-03" db="EMBL/GenBank/DDBJ databases">
        <title>Molecular epidemiology and mechanisms of colistin and carbapenem resistance in Enterobacteriaceae from clinical isolates, the environment and porcine samples in Pretoria, South Africa.</title>
        <authorList>
            <person name="Bogoshi D."/>
            <person name="Mbelle N.M."/>
            <person name="Naidoo V."/>
            <person name="Osei Sekyere J."/>
        </authorList>
    </citation>
    <scope>NUCLEOTIDE SEQUENCE</scope>
    <source>
        <strain evidence="3">C034</strain>
    </source>
</reference>
<dbReference type="Proteomes" id="UP000664620">
    <property type="component" value="Unassembled WGS sequence"/>
</dbReference>
<name>A0A939NSB1_KLEPN</name>
<evidence type="ECO:0000259" key="2">
    <source>
        <dbReference type="Pfam" id="PF03070"/>
    </source>
</evidence>
<dbReference type="InterPro" id="IPR016084">
    <property type="entry name" value="Haem_Oase-like_multi-hlx"/>
</dbReference>
<protein>
    <recommendedName>
        <fullName evidence="2">Thiaminase-2/PQQC domain-containing protein</fullName>
    </recommendedName>
</protein>
<proteinExistence type="predicted"/>
<feature type="non-terminal residue" evidence="3">
    <location>
        <position position="163"/>
    </location>
</feature>